<dbReference type="GO" id="GO:0035438">
    <property type="term" value="F:cyclic-di-GMP binding"/>
    <property type="evidence" value="ECO:0007669"/>
    <property type="project" value="InterPro"/>
</dbReference>
<evidence type="ECO:0000313" key="2">
    <source>
        <dbReference type="EMBL" id="CDA39680.1"/>
    </source>
</evidence>
<accession>R5ZLJ0</accession>
<reference evidence="2" key="1">
    <citation type="submission" date="2012-11" db="EMBL/GenBank/DDBJ databases">
        <title>Dependencies among metagenomic species, viruses, plasmids and units of genetic variation.</title>
        <authorList>
            <person name="Nielsen H.B."/>
            <person name="Almeida M."/>
            <person name="Juncker A.S."/>
            <person name="Rasmussen S."/>
            <person name="Li J."/>
            <person name="Sunagawa S."/>
            <person name="Plichta D."/>
            <person name="Gautier L."/>
            <person name="Le Chatelier E."/>
            <person name="Peletier E."/>
            <person name="Bonde I."/>
            <person name="Nielsen T."/>
            <person name="Manichanh C."/>
            <person name="Arumugam M."/>
            <person name="Batto J."/>
            <person name="Santos M.B.Q.D."/>
            <person name="Blom N."/>
            <person name="Borruel N."/>
            <person name="Burgdorf K.S."/>
            <person name="Boumezbeur F."/>
            <person name="Casellas F."/>
            <person name="Dore J."/>
            <person name="Guarner F."/>
            <person name="Hansen T."/>
            <person name="Hildebrand F."/>
            <person name="Kaas R.S."/>
            <person name="Kennedy S."/>
            <person name="Kristiansen K."/>
            <person name="Kultima J.R."/>
            <person name="Leonard P."/>
            <person name="Levenez F."/>
            <person name="Lund O."/>
            <person name="Moumen B."/>
            <person name="Le Paslier D."/>
            <person name="Pons N."/>
            <person name="Pedersen O."/>
            <person name="Prifti E."/>
            <person name="Qin J."/>
            <person name="Raes J."/>
            <person name="Tap J."/>
            <person name="Tims S."/>
            <person name="Ussery D.W."/>
            <person name="Yamada T."/>
            <person name="MetaHit consortium"/>
            <person name="Renault P."/>
            <person name="Sicheritz-Ponten T."/>
            <person name="Bork P."/>
            <person name="Wang J."/>
            <person name="Brunak S."/>
            <person name="Ehrlich S.D."/>
        </authorList>
    </citation>
    <scope>NUCLEOTIDE SEQUENCE [LARGE SCALE GENOMIC DNA]</scope>
</reference>
<evidence type="ECO:0000313" key="3">
    <source>
        <dbReference type="Proteomes" id="UP000018175"/>
    </source>
</evidence>
<name>R5ZLJ0_9FIRM</name>
<comment type="caution">
    <text evidence="2">The sequence shown here is derived from an EMBL/GenBank/DDBJ whole genome shotgun (WGS) entry which is preliminary data.</text>
</comment>
<dbReference type="InterPro" id="IPR009875">
    <property type="entry name" value="PilZ_domain"/>
</dbReference>
<evidence type="ECO:0000259" key="1">
    <source>
        <dbReference type="Pfam" id="PF07238"/>
    </source>
</evidence>
<dbReference type="Proteomes" id="UP000018175">
    <property type="component" value="Unassembled WGS sequence"/>
</dbReference>
<dbReference type="Gene3D" id="2.40.10.220">
    <property type="entry name" value="predicted glycosyltransferase like domains"/>
    <property type="match status" value="1"/>
</dbReference>
<dbReference type="AlphaFoldDB" id="R5ZLJ0"/>
<organism evidence="2 3">
    <name type="scientific">Lachnospira eligens CAG:72</name>
    <dbReference type="NCBI Taxonomy" id="1263077"/>
    <lineage>
        <taxon>Bacteria</taxon>
        <taxon>Bacillati</taxon>
        <taxon>Bacillota</taxon>
        <taxon>Clostridia</taxon>
        <taxon>Lachnospirales</taxon>
        <taxon>Lachnospiraceae</taxon>
        <taxon>Lachnospira</taxon>
    </lineage>
</organism>
<dbReference type="SUPFAM" id="SSF141371">
    <property type="entry name" value="PilZ domain-like"/>
    <property type="match status" value="1"/>
</dbReference>
<dbReference type="EMBL" id="CBBU010000062">
    <property type="protein sequence ID" value="CDA39680.1"/>
    <property type="molecule type" value="Genomic_DNA"/>
</dbReference>
<sequence length="121" mass="13688">MANGIEKRRFKRMKADLSLNVSSLFKQDNMEIKNLDSPIKVINISEGGIAFESKSMLPINFYFNAALNLGSETDTLYSVVKIIRSQPIEGTDNYLYGCEFVGMAPILGYIFDEYEAKIENE</sequence>
<gene>
    <name evidence="2" type="ORF">BN765_01799</name>
</gene>
<dbReference type="Pfam" id="PF07238">
    <property type="entry name" value="PilZ"/>
    <property type="match status" value="1"/>
</dbReference>
<protein>
    <recommendedName>
        <fullName evidence="1">PilZ domain-containing protein</fullName>
    </recommendedName>
</protein>
<proteinExistence type="predicted"/>
<feature type="domain" description="PilZ" evidence="1">
    <location>
        <begin position="6"/>
        <end position="104"/>
    </location>
</feature>